<gene>
    <name evidence="2" type="ORF">OBE_12364</name>
</gene>
<dbReference type="AlphaFoldDB" id="K1SET2"/>
<dbReference type="EMBL" id="AJWZ01008514">
    <property type="protein sequence ID" value="EKC53894.1"/>
    <property type="molecule type" value="Genomic_DNA"/>
</dbReference>
<keyword evidence="1 2" id="KW-0378">Hydrolase</keyword>
<keyword evidence="2" id="KW-0326">Glycosidase</keyword>
<evidence type="ECO:0000256" key="1">
    <source>
        <dbReference type="ARBA" id="ARBA00022801"/>
    </source>
</evidence>
<evidence type="ECO:0000313" key="2">
    <source>
        <dbReference type="EMBL" id="EKC53894.1"/>
    </source>
</evidence>
<dbReference type="GO" id="GO:0004553">
    <property type="term" value="F:hydrolase activity, hydrolyzing O-glycosyl compounds"/>
    <property type="evidence" value="ECO:0007669"/>
    <property type="project" value="InterPro"/>
</dbReference>
<name>K1SET2_9ZZZZ</name>
<dbReference type="InterPro" id="IPR036962">
    <property type="entry name" value="Glyco_hydro_3_N_sf"/>
</dbReference>
<dbReference type="PROSITE" id="PS51257">
    <property type="entry name" value="PROKAR_LIPOPROTEIN"/>
    <property type="match status" value="1"/>
</dbReference>
<reference evidence="2" key="1">
    <citation type="journal article" date="2013" name="Environ. Microbiol.">
        <title>Microbiota from the distal guts of lean and obese adolescents exhibit partial functional redundancy besides clear differences in community structure.</title>
        <authorList>
            <person name="Ferrer M."/>
            <person name="Ruiz A."/>
            <person name="Lanza F."/>
            <person name="Haange S.B."/>
            <person name="Oberbach A."/>
            <person name="Till H."/>
            <person name="Bargiela R."/>
            <person name="Campoy C."/>
            <person name="Segura M.T."/>
            <person name="Richter M."/>
            <person name="von Bergen M."/>
            <person name="Seifert J."/>
            <person name="Suarez A."/>
        </authorList>
    </citation>
    <scope>NUCLEOTIDE SEQUENCE</scope>
</reference>
<accession>K1SET2</accession>
<dbReference type="PRINTS" id="PR00133">
    <property type="entry name" value="GLHYDRLASE3"/>
</dbReference>
<dbReference type="EC" id="3.2.1.-" evidence="2"/>
<dbReference type="SUPFAM" id="SSF51445">
    <property type="entry name" value="(Trans)glycosidases"/>
    <property type="match status" value="1"/>
</dbReference>
<dbReference type="Gene3D" id="3.20.20.300">
    <property type="entry name" value="Glycoside hydrolase, family 3, N-terminal domain"/>
    <property type="match status" value="1"/>
</dbReference>
<organism evidence="2">
    <name type="scientific">human gut metagenome</name>
    <dbReference type="NCBI Taxonomy" id="408170"/>
    <lineage>
        <taxon>unclassified sequences</taxon>
        <taxon>metagenomes</taxon>
        <taxon>organismal metagenomes</taxon>
    </lineage>
</organism>
<dbReference type="GO" id="GO:0005975">
    <property type="term" value="P:carbohydrate metabolic process"/>
    <property type="evidence" value="ECO:0007669"/>
    <property type="project" value="InterPro"/>
</dbReference>
<sequence length="52" mass="5782">MEESRLGIPILFGYDVIHGFRTIYPISLGQACSWNPQLVEQACAVAAQEARM</sequence>
<protein>
    <submittedName>
        <fullName evidence="2">Protein containing Glycoside hydrolase, family 3</fullName>
        <ecNumber evidence="2">3.2.1.-</ecNumber>
    </submittedName>
</protein>
<feature type="non-terminal residue" evidence="2">
    <location>
        <position position="52"/>
    </location>
</feature>
<proteinExistence type="predicted"/>
<dbReference type="InterPro" id="IPR017853">
    <property type="entry name" value="GH"/>
</dbReference>
<dbReference type="InterPro" id="IPR001764">
    <property type="entry name" value="Glyco_hydro_3_N"/>
</dbReference>
<comment type="caution">
    <text evidence="2">The sequence shown here is derived from an EMBL/GenBank/DDBJ whole genome shotgun (WGS) entry which is preliminary data.</text>
</comment>